<feature type="domain" description="PPIase cyclophilin-type" evidence="5">
    <location>
        <begin position="1"/>
        <end position="176"/>
    </location>
</feature>
<dbReference type="SUPFAM" id="SSF50891">
    <property type="entry name" value="Cyclophilin-like"/>
    <property type="match status" value="1"/>
</dbReference>
<feature type="non-terminal residue" evidence="6">
    <location>
        <position position="1"/>
    </location>
</feature>
<dbReference type="PANTHER" id="PTHR11071">
    <property type="entry name" value="PEPTIDYL-PROLYL CIS-TRANS ISOMERASE"/>
    <property type="match status" value="1"/>
</dbReference>
<dbReference type="PRINTS" id="PR00153">
    <property type="entry name" value="CSAPPISMRASE"/>
</dbReference>
<dbReference type="GO" id="GO:0016018">
    <property type="term" value="F:cyclosporin A binding"/>
    <property type="evidence" value="ECO:0007669"/>
    <property type="project" value="TreeGrafter"/>
</dbReference>
<dbReference type="InterPro" id="IPR002130">
    <property type="entry name" value="Cyclophilin-type_PPIase_dom"/>
</dbReference>
<reference evidence="7" key="1">
    <citation type="journal article" date="2017" name="Nat. Ecol. Evol.">
        <title>Genome expansion and lineage-specific genetic innovations in the forest pathogenic fungi Armillaria.</title>
        <authorList>
            <person name="Sipos G."/>
            <person name="Prasanna A.N."/>
            <person name="Walter M.C."/>
            <person name="O'Connor E."/>
            <person name="Balint B."/>
            <person name="Krizsan K."/>
            <person name="Kiss B."/>
            <person name="Hess J."/>
            <person name="Varga T."/>
            <person name="Slot J."/>
            <person name="Riley R."/>
            <person name="Boka B."/>
            <person name="Rigling D."/>
            <person name="Barry K."/>
            <person name="Lee J."/>
            <person name="Mihaltcheva S."/>
            <person name="LaButti K."/>
            <person name="Lipzen A."/>
            <person name="Waldron R."/>
            <person name="Moloney N.M."/>
            <person name="Sperisen C."/>
            <person name="Kredics L."/>
            <person name="Vagvoelgyi C."/>
            <person name="Patrignani A."/>
            <person name="Fitzpatrick D."/>
            <person name="Nagy I."/>
            <person name="Doyle S."/>
            <person name="Anderson J.B."/>
            <person name="Grigoriev I.V."/>
            <person name="Gueldener U."/>
            <person name="Muensterkoetter M."/>
            <person name="Nagy L.G."/>
        </authorList>
    </citation>
    <scope>NUCLEOTIDE SEQUENCE [LARGE SCALE GENOMIC DNA]</scope>
    <source>
        <strain evidence="7">28-4</strain>
    </source>
</reference>
<keyword evidence="3 4" id="KW-0413">Isomerase</keyword>
<dbReference type="EMBL" id="KZ293476">
    <property type="protein sequence ID" value="PBK61349.1"/>
    <property type="molecule type" value="Genomic_DNA"/>
</dbReference>
<evidence type="ECO:0000256" key="1">
    <source>
        <dbReference type="ARBA" id="ARBA00000971"/>
    </source>
</evidence>
<dbReference type="AlphaFoldDB" id="A0A2H3ARE0"/>
<dbReference type="Pfam" id="PF00160">
    <property type="entry name" value="Pro_isomerase"/>
    <property type="match status" value="1"/>
</dbReference>
<evidence type="ECO:0000313" key="7">
    <source>
        <dbReference type="Proteomes" id="UP000218334"/>
    </source>
</evidence>
<dbReference type="PROSITE" id="PS50072">
    <property type="entry name" value="CSA_PPIASE_2"/>
    <property type="match status" value="1"/>
</dbReference>
<accession>A0A2H3ARE0</accession>
<dbReference type="PANTHER" id="PTHR11071:SF561">
    <property type="entry name" value="PEPTIDYL-PROLYL CIS-TRANS ISOMERASE D-RELATED"/>
    <property type="match status" value="1"/>
</dbReference>
<evidence type="ECO:0000256" key="4">
    <source>
        <dbReference type="RuleBase" id="RU363019"/>
    </source>
</evidence>
<keyword evidence="2 4" id="KW-0697">Rotamase</keyword>
<dbReference type="STRING" id="1076256.A0A2H3ARE0"/>
<dbReference type="InterPro" id="IPR024936">
    <property type="entry name" value="Cyclophilin-type_PPIase"/>
</dbReference>
<dbReference type="Gene3D" id="2.40.100.10">
    <property type="entry name" value="Cyclophilin-like"/>
    <property type="match status" value="1"/>
</dbReference>
<comment type="similarity">
    <text evidence="4">Belongs to the cyclophilin-type PPIase family.</text>
</comment>
<gene>
    <name evidence="6" type="ORF">ARMSODRAFT_896802</name>
</gene>
<dbReference type="InterPro" id="IPR029000">
    <property type="entry name" value="Cyclophilin-like_dom_sf"/>
</dbReference>
<sequence length="176" mass="19389">FDISIGSKPEGWIVFMLPDDVVPKTAKNLRELAAGEYGFGYSGFGFHRIIPGFIIQGGDFTAHNGTGIKPIYGEKFKDENFKPKRTKPNLLSMANTGTNTNGAQFFVITVKTPWGLDERHVVLREVVKGSDFVKDIEKHSTPGREPYSQSTDRIIGCGGVKVRCMLNKPSATLNIP</sequence>
<evidence type="ECO:0000256" key="2">
    <source>
        <dbReference type="ARBA" id="ARBA00023110"/>
    </source>
</evidence>
<proteinExistence type="inferred from homology"/>
<comment type="function">
    <text evidence="4">PPIases accelerate the folding of proteins. It catalyzes the cis-trans isomerization of proline imidic peptide bonds in oligopeptides.</text>
</comment>
<dbReference type="EC" id="5.2.1.8" evidence="4"/>
<organism evidence="6 7">
    <name type="scientific">Armillaria solidipes</name>
    <dbReference type="NCBI Taxonomy" id="1076256"/>
    <lineage>
        <taxon>Eukaryota</taxon>
        <taxon>Fungi</taxon>
        <taxon>Dikarya</taxon>
        <taxon>Basidiomycota</taxon>
        <taxon>Agaricomycotina</taxon>
        <taxon>Agaricomycetes</taxon>
        <taxon>Agaricomycetidae</taxon>
        <taxon>Agaricales</taxon>
        <taxon>Marasmiineae</taxon>
        <taxon>Physalacriaceae</taxon>
        <taxon>Armillaria</taxon>
    </lineage>
</organism>
<dbReference type="GO" id="GO:0006457">
    <property type="term" value="P:protein folding"/>
    <property type="evidence" value="ECO:0007669"/>
    <property type="project" value="TreeGrafter"/>
</dbReference>
<name>A0A2H3ARE0_9AGAR</name>
<dbReference type="PIRSF" id="PIRSF001467">
    <property type="entry name" value="Peptidylpro_ismrse"/>
    <property type="match status" value="1"/>
</dbReference>
<evidence type="ECO:0000256" key="3">
    <source>
        <dbReference type="ARBA" id="ARBA00023235"/>
    </source>
</evidence>
<comment type="catalytic activity">
    <reaction evidence="1 4">
        <text>[protein]-peptidylproline (omega=180) = [protein]-peptidylproline (omega=0)</text>
        <dbReference type="Rhea" id="RHEA:16237"/>
        <dbReference type="Rhea" id="RHEA-COMP:10747"/>
        <dbReference type="Rhea" id="RHEA-COMP:10748"/>
        <dbReference type="ChEBI" id="CHEBI:83833"/>
        <dbReference type="ChEBI" id="CHEBI:83834"/>
        <dbReference type="EC" id="5.2.1.8"/>
    </reaction>
</comment>
<evidence type="ECO:0000313" key="6">
    <source>
        <dbReference type="EMBL" id="PBK61349.1"/>
    </source>
</evidence>
<keyword evidence="7" id="KW-1185">Reference proteome</keyword>
<dbReference type="Proteomes" id="UP000218334">
    <property type="component" value="Unassembled WGS sequence"/>
</dbReference>
<protein>
    <recommendedName>
        <fullName evidence="4">Peptidyl-prolyl cis-trans isomerase</fullName>
        <shortName evidence="4">PPIase</shortName>
        <ecNumber evidence="4">5.2.1.8</ecNumber>
    </recommendedName>
</protein>
<dbReference type="FunFam" id="2.40.100.10:FF:000025">
    <property type="entry name" value="Peptidyl-prolyl cis-trans isomerase CYP19-2"/>
    <property type="match status" value="1"/>
</dbReference>
<evidence type="ECO:0000259" key="5">
    <source>
        <dbReference type="PROSITE" id="PS50072"/>
    </source>
</evidence>
<dbReference type="GO" id="GO:0005737">
    <property type="term" value="C:cytoplasm"/>
    <property type="evidence" value="ECO:0007669"/>
    <property type="project" value="TreeGrafter"/>
</dbReference>
<dbReference type="GO" id="GO:0003755">
    <property type="term" value="F:peptidyl-prolyl cis-trans isomerase activity"/>
    <property type="evidence" value="ECO:0007669"/>
    <property type="project" value="UniProtKB-UniRule"/>
</dbReference>